<dbReference type="InterPro" id="IPR039421">
    <property type="entry name" value="Type_1_exporter"/>
</dbReference>
<dbReference type="PROSITE" id="PS00211">
    <property type="entry name" value="ABC_TRANSPORTER_1"/>
    <property type="match status" value="1"/>
</dbReference>
<feature type="transmembrane region" description="Helical" evidence="7">
    <location>
        <begin position="174"/>
        <end position="205"/>
    </location>
</feature>
<evidence type="ECO:0000256" key="7">
    <source>
        <dbReference type="SAM" id="Phobius"/>
    </source>
</evidence>
<dbReference type="CDD" id="cd18552">
    <property type="entry name" value="ABC_6TM_MsbA_like"/>
    <property type="match status" value="1"/>
</dbReference>
<dbReference type="Gene3D" id="1.20.1560.10">
    <property type="entry name" value="ABC transporter type 1, transmembrane domain"/>
    <property type="match status" value="1"/>
</dbReference>
<evidence type="ECO:0000256" key="1">
    <source>
        <dbReference type="ARBA" id="ARBA00004651"/>
    </source>
</evidence>
<keyword evidence="6 7" id="KW-0472">Membrane</keyword>
<dbReference type="PANTHER" id="PTHR43394:SF1">
    <property type="entry name" value="ATP-BINDING CASSETTE SUB-FAMILY B MEMBER 10, MITOCHONDRIAL"/>
    <property type="match status" value="1"/>
</dbReference>
<dbReference type="InterPro" id="IPR027417">
    <property type="entry name" value="P-loop_NTPase"/>
</dbReference>
<feature type="domain" description="ABC transporter" evidence="8">
    <location>
        <begin position="388"/>
        <end position="623"/>
    </location>
</feature>
<feature type="transmembrane region" description="Helical" evidence="7">
    <location>
        <begin position="273"/>
        <end position="292"/>
    </location>
</feature>
<evidence type="ECO:0000256" key="6">
    <source>
        <dbReference type="ARBA" id="ARBA00023136"/>
    </source>
</evidence>
<dbReference type="SUPFAM" id="SSF52540">
    <property type="entry name" value="P-loop containing nucleoside triphosphate hydrolases"/>
    <property type="match status" value="1"/>
</dbReference>
<dbReference type="InterPro" id="IPR011527">
    <property type="entry name" value="ABC1_TM_dom"/>
</dbReference>
<feature type="domain" description="ABC transmembrane type-1" evidence="9">
    <location>
        <begin position="19"/>
        <end position="333"/>
    </location>
</feature>
<evidence type="ECO:0000259" key="8">
    <source>
        <dbReference type="PROSITE" id="PS50893"/>
    </source>
</evidence>
<dbReference type="GO" id="GO:0005524">
    <property type="term" value="F:ATP binding"/>
    <property type="evidence" value="ECO:0007669"/>
    <property type="project" value="UniProtKB-KW"/>
</dbReference>
<keyword evidence="3" id="KW-0547">Nucleotide-binding</keyword>
<evidence type="ECO:0000256" key="4">
    <source>
        <dbReference type="ARBA" id="ARBA00022840"/>
    </source>
</evidence>
<feature type="transmembrane region" description="Helical" evidence="7">
    <location>
        <begin position="16"/>
        <end position="39"/>
    </location>
</feature>
<dbReference type="InterPro" id="IPR003593">
    <property type="entry name" value="AAA+_ATPase"/>
</dbReference>
<dbReference type="InterPro" id="IPR003439">
    <property type="entry name" value="ABC_transporter-like_ATP-bd"/>
</dbReference>
<name>A0ABN8FAM7_9BACT</name>
<dbReference type="Gene3D" id="3.40.50.300">
    <property type="entry name" value="P-loop containing nucleotide triphosphate hydrolases"/>
    <property type="match status" value="1"/>
</dbReference>
<sequence>MDSFRRLLGYMGNYRGLVALAVFCNVLTAVFTVVSIPIFQPFFNILFEQTEVVTTAPDRITSMSELEQYGGYKVTEWITTLGRETALLYVCGFILLSFLLKNLFRYLALFFMAPVRNGIIRDLRNELYSHLLHLPLGYFTEERKGNLLSRITGDVQEVESSILNVLEAVWREPFIIVGALAFMIFVSPSLTLFVFGLMVFTGVVIGGLGKRLKRSSGEVQETLGQIVSRTEESLGGLRIIKSFGAEDYQSRRFAELNDSYRYQLTRLLWRRDLSSPLTEFLGIATVAVLLLYGSRQVFGGTMEAGTFIAFIFAFYMVIDPAKNFSKAWYNVQKGLGALERVEAVLDVRNPLVQGVMGLGGEGVKVGVSAGADAGAVNGRGGAAGTEGVRFHQVGFSYTSDGPTVLHDINIHIPTGKVLALAGGSGGGKSTIADLLPRFYDPTTGSISLDGRDLRDYDITTLRARFGIVSQEAILFNDTVYNNIVFGMAGVTPEQVEHAARVANAHDFIVATPAGYQTNIGDRGTKLSGGQRQRLTIARAVLRDPDILILDEATSALDSESERLVQEALQRLMAGRTALVIAHRLSTIQNADQIAVLDHGRIIEQGTHGELLERGGAYRKLVELQEVG</sequence>
<keyword evidence="2 7" id="KW-0812">Transmembrane</keyword>
<dbReference type="InterPro" id="IPR036640">
    <property type="entry name" value="ABC1_TM_sf"/>
</dbReference>
<dbReference type="SUPFAM" id="SSF90123">
    <property type="entry name" value="ABC transporter transmembrane region"/>
    <property type="match status" value="1"/>
</dbReference>
<evidence type="ECO:0000313" key="10">
    <source>
        <dbReference type="EMBL" id="CAH1001679.1"/>
    </source>
</evidence>
<evidence type="ECO:0000256" key="2">
    <source>
        <dbReference type="ARBA" id="ARBA00022692"/>
    </source>
</evidence>
<dbReference type="PROSITE" id="PS50929">
    <property type="entry name" value="ABC_TM1F"/>
    <property type="match status" value="1"/>
</dbReference>
<dbReference type="PANTHER" id="PTHR43394">
    <property type="entry name" value="ATP-DEPENDENT PERMEASE MDL1, MITOCHONDRIAL"/>
    <property type="match status" value="1"/>
</dbReference>
<dbReference type="Pfam" id="PF00664">
    <property type="entry name" value="ABC_membrane"/>
    <property type="match status" value="1"/>
</dbReference>
<dbReference type="RefSeq" id="WP_238751528.1">
    <property type="nucleotide sequence ID" value="NZ_CAKLPZ010000003.1"/>
</dbReference>
<dbReference type="PROSITE" id="PS50893">
    <property type="entry name" value="ABC_TRANSPORTER_2"/>
    <property type="match status" value="1"/>
</dbReference>
<dbReference type="EMBL" id="CAKLPZ010000003">
    <property type="protein sequence ID" value="CAH1001679.1"/>
    <property type="molecule type" value="Genomic_DNA"/>
</dbReference>
<dbReference type="InterPro" id="IPR017871">
    <property type="entry name" value="ABC_transporter-like_CS"/>
</dbReference>
<keyword evidence="4 10" id="KW-0067">ATP-binding</keyword>
<keyword evidence="5 7" id="KW-1133">Transmembrane helix</keyword>
<feature type="transmembrane region" description="Helical" evidence="7">
    <location>
        <begin position="298"/>
        <end position="318"/>
    </location>
</feature>
<feature type="transmembrane region" description="Helical" evidence="7">
    <location>
        <begin position="86"/>
        <end position="104"/>
    </location>
</feature>
<dbReference type="SMART" id="SM00382">
    <property type="entry name" value="AAA"/>
    <property type="match status" value="1"/>
</dbReference>
<comment type="caution">
    <text evidence="10">The sequence shown here is derived from an EMBL/GenBank/DDBJ whole genome shotgun (WGS) entry which is preliminary data.</text>
</comment>
<evidence type="ECO:0000256" key="5">
    <source>
        <dbReference type="ARBA" id="ARBA00022989"/>
    </source>
</evidence>
<dbReference type="Pfam" id="PF00005">
    <property type="entry name" value="ABC_tran"/>
    <property type="match status" value="1"/>
</dbReference>
<accession>A0ABN8FAM7</accession>
<keyword evidence="11" id="KW-1185">Reference proteome</keyword>
<evidence type="ECO:0000259" key="9">
    <source>
        <dbReference type="PROSITE" id="PS50929"/>
    </source>
</evidence>
<gene>
    <name evidence="10" type="primary">msbA</name>
    <name evidence="10" type="ORF">LEM8419_02585</name>
</gene>
<dbReference type="Proteomes" id="UP000837803">
    <property type="component" value="Unassembled WGS sequence"/>
</dbReference>
<reference evidence="10" key="1">
    <citation type="submission" date="2021-12" db="EMBL/GenBank/DDBJ databases">
        <authorList>
            <person name="Rodrigo-Torres L."/>
            <person name="Arahal R. D."/>
            <person name="Lucena T."/>
        </authorList>
    </citation>
    <scope>NUCLEOTIDE SEQUENCE</scope>
    <source>
        <strain evidence="10">CECT 8419</strain>
    </source>
</reference>
<comment type="subcellular location">
    <subcellularLocation>
        <location evidence="1">Cell membrane</location>
        <topology evidence="1">Multi-pass membrane protein</topology>
    </subcellularLocation>
</comment>
<organism evidence="10 11">
    <name type="scientific">Neolewinella maritima</name>
    <dbReference type="NCBI Taxonomy" id="1383882"/>
    <lineage>
        <taxon>Bacteria</taxon>
        <taxon>Pseudomonadati</taxon>
        <taxon>Bacteroidota</taxon>
        <taxon>Saprospiria</taxon>
        <taxon>Saprospirales</taxon>
        <taxon>Lewinellaceae</taxon>
        <taxon>Neolewinella</taxon>
    </lineage>
</organism>
<evidence type="ECO:0000313" key="11">
    <source>
        <dbReference type="Proteomes" id="UP000837803"/>
    </source>
</evidence>
<protein>
    <submittedName>
        <fullName evidence="10">Lipid A export ATP-binding/permease protein MsbA</fullName>
    </submittedName>
</protein>
<proteinExistence type="predicted"/>
<evidence type="ECO:0000256" key="3">
    <source>
        <dbReference type="ARBA" id="ARBA00022741"/>
    </source>
</evidence>